<evidence type="ECO:0000313" key="2">
    <source>
        <dbReference type="Proteomes" id="UP000199318"/>
    </source>
</evidence>
<dbReference type="AlphaFoldDB" id="A0A1H9TRS8"/>
<keyword evidence="2" id="KW-1185">Reference proteome</keyword>
<sequence>MEYQLSEFLPGNIYNLYNRYASLLFTKNELLRSTFTVGRKSYKHVFWHHYYSRKEIEFRINMLEAFIDMSKKPLTISPTFSLLDPSEKSGINYFLASVFTKLYSEKILNTKYLMHLDVYEKNIYNDEGIKIELRKGQKRPDFVGYNSDGWNAIESKGRIDKDNRGLNNGLEQVKNLKEINGEAPNYKIVMMMYQESEKLNSVLLDPEETKEYSIKLKVDLNEFIYDYYSNILLLLNDTNQIKNEKIENIDFIYVDFICNKYIVGLAKELFDQLKAYNNFDEELFNNKLDEIVIQTSKVDFIGNDGIIFKENI</sequence>
<dbReference type="RefSeq" id="WP_093072805.1">
    <property type="nucleotide sequence ID" value="NZ_FOGV01000011.1"/>
</dbReference>
<accession>A0A1H9TRS8</accession>
<comment type="caution">
    <text evidence="1">The sequence shown here is derived from an EMBL/GenBank/DDBJ whole genome shotgun (WGS) entry which is preliminary data.</text>
</comment>
<name>A0A1H9TRS8_9BACI</name>
<dbReference type="Proteomes" id="UP000199318">
    <property type="component" value="Unassembled WGS sequence"/>
</dbReference>
<organism evidence="1 2">
    <name type="scientific">Salisediminibacterium halotolerans</name>
    <dbReference type="NCBI Taxonomy" id="517425"/>
    <lineage>
        <taxon>Bacteria</taxon>
        <taxon>Bacillati</taxon>
        <taxon>Bacillota</taxon>
        <taxon>Bacilli</taxon>
        <taxon>Bacillales</taxon>
        <taxon>Bacillaceae</taxon>
        <taxon>Salisediminibacterium</taxon>
    </lineage>
</organism>
<evidence type="ECO:0000313" key="1">
    <source>
        <dbReference type="EMBL" id="SER99842.1"/>
    </source>
</evidence>
<dbReference type="EMBL" id="FOGV01000011">
    <property type="protein sequence ID" value="SER99842.1"/>
    <property type="molecule type" value="Genomic_DNA"/>
</dbReference>
<proteinExistence type="predicted"/>
<reference evidence="2" key="1">
    <citation type="submission" date="2016-10" db="EMBL/GenBank/DDBJ databases">
        <authorList>
            <person name="de Groot N.N."/>
        </authorList>
    </citation>
    <scope>NUCLEOTIDE SEQUENCE [LARGE SCALE GENOMIC DNA]</scope>
    <source>
        <strain evidence="2">10nlg</strain>
    </source>
</reference>
<protein>
    <submittedName>
        <fullName evidence="1">Uncharacterized protein</fullName>
    </submittedName>
</protein>
<gene>
    <name evidence="1" type="ORF">SAMN05444126_1114</name>
</gene>
<dbReference type="OrthoDB" id="2969555at2"/>